<dbReference type="PANTHER" id="PTHR43434:SF1">
    <property type="entry name" value="PHOSPHOGLYCOLATE PHOSPHATASE"/>
    <property type="match status" value="1"/>
</dbReference>
<reference evidence="1" key="1">
    <citation type="submission" date="2021-04" db="EMBL/GenBank/DDBJ databases">
        <title>Biosynthetic gene clusters of Dactylosporangioum roseum.</title>
        <authorList>
            <person name="Hartkoorn R.C."/>
            <person name="Beaudoing E."/>
            <person name="Hot D."/>
            <person name="Moureu S."/>
        </authorList>
    </citation>
    <scope>NUCLEOTIDE SEQUENCE</scope>
    <source>
        <strain evidence="1">NRRL B-16295</strain>
    </source>
</reference>
<keyword evidence="1" id="KW-0378">Hydrolase</keyword>
<dbReference type="NCBIfam" id="TIGR01509">
    <property type="entry name" value="HAD-SF-IA-v3"/>
    <property type="match status" value="1"/>
</dbReference>
<evidence type="ECO:0000313" key="1">
    <source>
        <dbReference type="EMBL" id="UWZ35745.1"/>
    </source>
</evidence>
<sequence length="228" mass="23240">MTISVADVLRGTKVVLLDFDGPIAALFGGVSATAAIEELTAIAAAHGYDITAEGPPQFVQKVSQLGDEELLHAITDAARDAEVRAAASAVPTPGARAVMRAARETGRRVAIVSNNAPAAVSAYLDRHDLGQDVDLVVGRHDGLAPRLMKPHPYLLTLALTSLGVPAEAGAFIGDSVSDIEAGRAAGVAAIGYANKPGKRERLSAAGAHAVIETMTDLADALHAAVGSA</sequence>
<keyword evidence="2" id="KW-1185">Reference proteome</keyword>
<name>A0ABY5Z3V6_9ACTN</name>
<dbReference type="InterPro" id="IPR006439">
    <property type="entry name" value="HAD-SF_hydro_IA"/>
</dbReference>
<proteinExistence type="predicted"/>
<dbReference type="Pfam" id="PF00702">
    <property type="entry name" value="Hydrolase"/>
    <property type="match status" value="1"/>
</dbReference>
<dbReference type="SUPFAM" id="SSF56784">
    <property type="entry name" value="HAD-like"/>
    <property type="match status" value="1"/>
</dbReference>
<dbReference type="InterPro" id="IPR036412">
    <property type="entry name" value="HAD-like_sf"/>
</dbReference>
<dbReference type="Gene3D" id="3.40.50.1000">
    <property type="entry name" value="HAD superfamily/HAD-like"/>
    <property type="match status" value="1"/>
</dbReference>
<protein>
    <submittedName>
        <fullName evidence="1">HAD family hydrolase</fullName>
    </submittedName>
</protein>
<dbReference type="RefSeq" id="WP_260725094.1">
    <property type="nucleotide sequence ID" value="NZ_BAAABS010000083.1"/>
</dbReference>
<dbReference type="InterPro" id="IPR023214">
    <property type="entry name" value="HAD_sf"/>
</dbReference>
<organism evidence="1 2">
    <name type="scientific">Dactylosporangium roseum</name>
    <dbReference type="NCBI Taxonomy" id="47989"/>
    <lineage>
        <taxon>Bacteria</taxon>
        <taxon>Bacillati</taxon>
        <taxon>Actinomycetota</taxon>
        <taxon>Actinomycetes</taxon>
        <taxon>Micromonosporales</taxon>
        <taxon>Micromonosporaceae</taxon>
        <taxon>Dactylosporangium</taxon>
    </lineage>
</organism>
<dbReference type="PANTHER" id="PTHR43434">
    <property type="entry name" value="PHOSPHOGLYCOLATE PHOSPHATASE"/>
    <property type="match status" value="1"/>
</dbReference>
<gene>
    <name evidence="1" type="ORF">Drose_32345</name>
</gene>
<dbReference type="GO" id="GO:0016787">
    <property type="term" value="F:hydrolase activity"/>
    <property type="evidence" value="ECO:0007669"/>
    <property type="project" value="UniProtKB-KW"/>
</dbReference>
<dbReference type="Proteomes" id="UP001058271">
    <property type="component" value="Chromosome"/>
</dbReference>
<evidence type="ECO:0000313" key="2">
    <source>
        <dbReference type="Proteomes" id="UP001058271"/>
    </source>
</evidence>
<dbReference type="InterPro" id="IPR050155">
    <property type="entry name" value="HAD-like_hydrolase_sf"/>
</dbReference>
<accession>A0ABY5Z3V6</accession>
<dbReference type="EMBL" id="CP073721">
    <property type="protein sequence ID" value="UWZ35745.1"/>
    <property type="molecule type" value="Genomic_DNA"/>
</dbReference>